<evidence type="ECO:0000313" key="3">
    <source>
        <dbReference type="Proteomes" id="UP001179952"/>
    </source>
</evidence>
<evidence type="ECO:0000256" key="1">
    <source>
        <dbReference type="SAM" id="MobiDB-lite"/>
    </source>
</evidence>
<protein>
    <submittedName>
        <fullName evidence="2">Uncharacterized protein</fullName>
    </submittedName>
</protein>
<gene>
    <name evidence="2" type="ORF">QJS04_geneDACA002977</name>
</gene>
<dbReference type="EMBL" id="JAUJYN010000001">
    <property type="protein sequence ID" value="KAK1279673.1"/>
    <property type="molecule type" value="Genomic_DNA"/>
</dbReference>
<organism evidence="2 3">
    <name type="scientific">Acorus gramineus</name>
    <name type="common">Dwarf sweet flag</name>
    <dbReference type="NCBI Taxonomy" id="55184"/>
    <lineage>
        <taxon>Eukaryota</taxon>
        <taxon>Viridiplantae</taxon>
        <taxon>Streptophyta</taxon>
        <taxon>Embryophyta</taxon>
        <taxon>Tracheophyta</taxon>
        <taxon>Spermatophyta</taxon>
        <taxon>Magnoliopsida</taxon>
        <taxon>Liliopsida</taxon>
        <taxon>Acoraceae</taxon>
        <taxon>Acorus</taxon>
    </lineage>
</organism>
<name>A0AAV9BS30_ACOGR</name>
<reference evidence="2" key="2">
    <citation type="submission" date="2023-06" db="EMBL/GenBank/DDBJ databases">
        <authorList>
            <person name="Ma L."/>
            <person name="Liu K.-W."/>
            <person name="Li Z."/>
            <person name="Hsiao Y.-Y."/>
            <person name="Qi Y."/>
            <person name="Fu T."/>
            <person name="Tang G."/>
            <person name="Zhang D."/>
            <person name="Sun W.-H."/>
            <person name="Liu D.-K."/>
            <person name="Li Y."/>
            <person name="Chen G.-Z."/>
            <person name="Liu X.-D."/>
            <person name="Liao X.-Y."/>
            <person name="Jiang Y.-T."/>
            <person name="Yu X."/>
            <person name="Hao Y."/>
            <person name="Huang J."/>
            <person name="Zhao X.-W."/>
            <person name="Ke S."/>
            <person name="Chen Y.-Y."/>
            <person name="Wu W.-L."/>
            <person name="Hsu J.-L."/>
            <person name="Lin Y.-F."/>
            <person name="Huang M.-D."/>
            <person name="Li C.-Y."/>
            <person name="Huang L."/>
            <person name="Wang Z.-W."/>
            <person name="Zhao X."/>
            <person name="Zhong W.-Y."/>
            <person name="Peng D.-H."/>
            <person name="Ahmad S."/>
            <person name="Lan S."/>
            <person name="Zhang J.-S."/>
            <person name="Tsai W.-C."/>
            <person name="Van De Peer Y."/>
            <person name="Liu Z.-J."/>
        </authorList>
    </citation>
    <scope>NUCLEOTIDE SEQUENCE</scope>
    <source>
        <strain evidence="2">SCP</strain>
        <tissue evidence="2">Leaves</tissue>
    </source>
</reference>
<evidence type="ECO:0000313" key="2">
    <source>
        <dbReference type="EMBL" id="KAK1279673.1"/>
    </source>
</evidence>
<sequence>MSKKAYVGVIEVAPPKYSNNNNNNNQAITDQRSRTSWEDRSTGEYQRVNSREVVNDNGDYRRYTTVSWGNKSTGYSGKLHAEEKWAEPSPATQQKYYGGYSKNKYLD</sequence>
<feature type="compositionally biased region" description="Basic and acidic residues" evidence="1">
    <location>
        <begin position="31"/>
        <end position="42"/>
    </location>
</feature>
<proteinExistence type="predicted"/>
<dbReference type="AlphaFoldDB" id="A0AAV9BS30"/>
<comment type="caution">
    <text evidence="2">The sequence shown here is derived from an EMBL/GenBank/DDBJ whole genome shotgun (WGS) entry which is preliminary data.</text>
</comment>
<dbReference type="Proteomes" id="UP001179952">
    <property type="component" value="Unassembled WGS sequence"/>
</dbReference>
<accession>A0AAV9BS30</accession>
<keyword evidence="3" id="KW-1185">Reference proteome</keyword>
<feature type="region of interest" description="Disordered" evidence="1">
    <location>
        <begin position="13"/>
        <end position="52"/>
    </location>
</feature>
<feature type="region of interest" description="Disordered" evidence="1">
    <location>
        <begin position="81"/>
        <end position="107"/>
    </location>
</feature>
<reference evidence="2" key="1">
    <citation type="journal article" date="2023" name="Nat. Commun.">
        <title>Diploid and tetraploid genomes of Acorus and the evolution of monocots.</title>
        <authorList>
            <person name="Ma L."/>
            <person name="Liu K.W."/>
            <person name="Li Z."/>
            <person name="Hsiao Y.Y."/>
            <person name="Qi Y."/>
            <person name="Fu T."/>
            <person name="Tang G.D."/>
            <person name="Zhang D."/>
            <person name="Sun W.H."/>
            <person name="Liu D.K."/>
            <person name="Li Y."/>
            <person name="Chen G.Z."/>
            <person name="Liu X.D."/>
            <person name="Liao X.Y."/>
            <person name="Jiang Y.T."/>
            <person name="Yu X."/>
            <person name="Hao Y."/>
            <person name="Huang J."/>
            <person name="Zhao X.W."/>
            <person name="Ke S."/>
            <person name="Chen Y.Y."/>
            <person name="Wu W.L."/>
            <person name="Hsu J.L."/>
            <person name="Lin Y.F."/>
            <person name="Huang M.D."/>
            <person name="Li C.Y."/>
            <person name="Huang L."/>
            <person name="Wang Z.W."/>
            <person name="Zhao X."/>
            <person name="Zhong W.Y."/>
            <person name="Peng D.H."/>
            <person name="Ahmad S."/>
            <person name="Lan S."/>
            <person name="Zhang J.S."/>
            <person name="Tsai W.C."/>
            <person name="Van de Peer Y."/>
            <person name="Liu Z.J."/>
        </authorList>
    </citation>
    <scope>NUCLEOTIDE SEQUENCE</scope>
    <source>
        <strain evidence="2">SCP</strain>
    </source>
</reference>